<feature type="domain" description="Protein kinase" evidence="2">
    <location>
        <begin position="149"/>
        <end position="424"/>
    </location>
</feature>
<dbReference type="InterPro" id="IPR011009">
    <property type="entry name" value="Kinase-like_dom_sf"/>
</dbReference>
<dbReference type="GO" id="GO:0004674">
    <property type="term" value="F:protein serine/threonine kinase activity"/>
    <property type="evidence" value="ECO:0007669"/>
    <property type="project" value="TreeGrafter"/>
</dbReference>
<gene>
    <name evidence="3" type="ORF">Ptr86124_010427</name>
</gene>
<dbReference type="PANTHER" id="PTHR44167">
    <property type="entry name" value="OVARIAN-SPECIFIC SERINE/THREONINE-PROTEIN KINASE LOK-RELATED"/>
    <property type="match status" value="1"/>
</dbReference>
<dbReference type="PANTHER" id="PTHR44167:SF24">
    <property type="entry name" value="SERINE_THREONINE-PROTEIN KINASE CHK2"/>
    <property type="match status" value="1"/>
</dbReference>
<feature type="compositionally biased region" description="Basic and acidic residues" evidence="1">
    <location>
        <begin position="67"/>
        <end position="79"/>
    </location>
</feature>
<dbReference type="PROSITE" id="PS50011">
    <property type="entry name" value="PROTEIN_KINASE_DOM"/>
    <property type="match status" value="1"/>
</dbReference>
<dbReference type="Proteomes" id="UP000249757">
    <property type="component" value="Unassembled WGS sequence"/>
</dbReference>
<proteinExistence type="predicted"/>
<dbReference type="SUPFAM" id="SSF56112">
    <property type="entry name" value="Protein kinase-like (PK-like)"/>
    <property type="match status" value="1"/>
</dbReference>
<accession>A0A922N853</accession>
<evidence type="ECO:0000259" key="2">
    <source>
        <dbReference type="PROSITE" id="PS50011"/>
    </source>
</evidence>
<dbReference type="AlphaFoldDB" id="A0A922N853"/>
<dbReference type="GO" id="GO:0005634">
    <property type="term" value="C:nucleus"/>
    <property type="evidence" value="ECO:0007669"/>
    <property type="project" value="TreeGrafter"/>
</dbReference>
<organism evidence="3 4">
    <name type="scientific">Pyrenophora tritici-repentis</name>
    <dbReference type="NCBI Taxonomy" id="45151"/>
    <lineage>
        <taxon>Eukaryota</taxon>
        <taxon>Fungi</taxon>
        <taxon>Dikarya</taxon>
        <taxon>Ascomycota</taxon>
        <taxon>Pezizomycotina</taxon>
        <taxon>Dothideomycetes</taxon>
        <taxon>Pleosporomycetidae</taxon>
        <taxon>Pleosporales</taxon>
        <taxon>Pleosporineae</taxon>
        <taxon>Pleosporaceae</taxon>
        <taxon>Pyrenophora</taxon>
    </lineage>
</organism>
<dbReference type="PROSITE" id="PS00108">
    <property type="entry name" value="PROTEIN_KINASE_ST"/>
    <property type="match status" value="1"/>
</dbReference>
<dbReference type="Gene3D" id="3.30.200.20">
    <property type="entry name" value="Phosphorylase Kinase, domain 1"/>
    <property type="match status" value="1"/>
</dbReference>
<keyword evidence="4" id="KW-1185">Reference proteome</keyword>
<sequence>MTIPPANQGLGWIMGSSRPNKPDNFVDFLLAPFTNEHALHSRHCRLRRMLETGVLIAVSDSRKVSVDGRTLQRDTKREQDEQDYQASLQHGTSIRLGDLTYMLVYTDLNREQQEHELQEALEKVSAVATNPSMLLSPTPSKPTIDYHGYSIFDANLHGTTSTVSLGYDKANGKPVAVKMVKCTAAQFKDLRREISILGRLNHKNVCKLDKVINWDPFANPRDWRQDEGPTVGLVMSPPATSGALQLLATWKSFPVPATFLRDSVHQIASGLAHVHSLDILHRDIKPNNIVYRSTNPVHAIIVDFGCSDLGPKSTRHDRGTMTYLAPEVIRIKDSESSEPFSLPSDVWSLGVTVVDFLMGKPFHQQLGRASIYQSFKRTMAENTVELHHPLFWDLALELLAWDPESRPSAMQVAQRFTVRQESLLKADSRRGSVNEESSLAKREKLQS</sequence>
<comment type="caution">
    <text evidence="3">The sequence shown here is derived from an EMBL/GenBank/DDBJ whole genome shotgun (WGS) entry which is preliminary data.</text>
</comment>
<dbReference type="InterPro" id="IPR000719">
    <property type="entry name" value="Prot_kinase_dom"/>
</dbReference>
<dbReference type="OrthoDB" id="5979581at2759"/>
<dbReference type="GO" id="GO:0005524">
    <property type="term" value="F:ATP binding"/>
    <property type="evidence" value="ECO:0007669"/>
    <property type="project" value="InterPro"/>
</dbReference>
<feature type="region of interest" description="Disordered" evidence="1">
    <location>
        <begin position="427"/>
        <end position="447"/>
    </location>
</feature>
<evidence type="ECO:0000313" key="4">
    <source>
        <dbReference type="Proteomes" id="UP000249757"/>
    </source>
</evidence>
<keyword evidence="3" id="KW-0808">Transferase</keyword>
<name>A0A922N853_9PLEO</name>
<evidence type="ECO:0000313" key="3">
    <source>
        <dbReference type="EMBL" id="KAI1510622.1"/>
    </source>
</evidence>
<dbReference type="Gene3D" id="1.10.510.10">
    <property type="entry name" value="Transferase(Phosphotransferase) domain 1"/>
    <property type="match status" value="1"/>
</dbReference>
<keyword evidence="3" id="KW-0418">Kinase</keyword>
<dbReference type="EMBL" id="NRDI02000016">
    <property type="protein sequence ID" value="KAI1510622.1"/>
    <property type="molecule type" value="Genomic_DNA"/>
</dbReference>
<feature type="region of interest" description="Disordered" evidence="1">
    <location>
        <begin position="67"/>
        <end position="86"/>
    </location>
</feature>
<dbReference type="Pfam" id="PF00069">
    <property type="entry name" value="Pkinase"/>
    <property type="match status" value="1"/>
</dbReference>
<dbReference type="InterPro" id="IPR008271">
    <property type="entry name" value="Ser/Thr_kinase_AS"/>
</dbReference>
<evidence type="ECO:0000256" key="1">
    <source>
        <dbReference type="SAM" id="MobiDB-lite"/>
    </source>
</evidence>
<reference evidence="4" key="1">
    <citation type="journal article" date="2022" name="Microb. Genom.">
        <title>A global pangenome for the wheat fungal pathogen Pyrenophora tritici-repentis and prediction of effector protein structural homology.</title>
        <authorList>
            <person name="Moolhuijzen P.M."/>
            <person name="See P.T."/>
            <person name="Shi G."/>
            <person name="Powell H.R."/>
            <person name="Cockram J."/>
            <person name="Jorgensen L.N."/>
            <person name="Benslimane H."/>
            <person name="Strelkov S.E."/>
            <person name="Turner J."/>
            <person name="Liu Z."/>
            <person name="Moffat C.S."/>
        </authorList>
    </citation>
    <scope>NUCLEOTIDE SEQUENCE [LARGE SCALE GENOMIC DNA]</scope>
</reference>
<dbReference type="GO" id="GO:0044773">
    <property type="term" value="P:mitotic DNA damage checkpoint signaling"/>
    <property type="evidence" value="ECO:0007669"/>
    <property type="project" value="TreeGrafter"/>
</dbReference>
<dbReference type="SMART" id="SM00220">
    <property type="entry name" value="S_TKc"/>
    <property type="match status" value="1"/>
</dbReference>
<protein>
    <submittedName>
        <fullName evidence="3">Protein kinase domain containing protein</fullName>
    </submittedName>
</protein>